<gene>
    <name evidence="1" type="ORF">MENT_LOCUS25029</name>
</gene>
<sequence length="106" mass="12447">MGITIRPLLFLLKVEKADLDYEAMMVEKVYNKYFDYTMAGIEDIIGQRGRHFFRDSFERFNAKLIKPLLMRHVKRKAFDASDIVRAYNKITVSLKITVDDVKKISP</sequence>
<name>A0A6V7VEY6_MELEN</name>
<comment type="caution">
    <text evidence="1">The sequence shown here is derived from an EMBL/GenBank/DDBJ whole genome shotgun (WGS) entry which is preliminary data.</text>
</comment>
<evidence type="ECO:0000313" key="2">
    <source>
        <dbReference type="Proteomes" id="UP000580250"/>
    </source>
</evidence>
<accession>A0A6V7VEY6</accession>
<organism evidence="1 2">
    <name type="scientific">Meloidogyne enterolobii</name>
    <name type="common">Root-knot nematode worm</name>
    <name type="synonym">Meloidogyne mayaguensis</name>
    <dbReference type="NCBI Taxonomy" id="390850"/>
    <lineage>
        <taxon>Eukaryota</taxon>
        <taxon>Metazoa</taxon>
        <taxon>Ecdysozoa</taxon>
        <taxon>Nematoda</taxon>
        <taxon>Chromadorea</taxon>
        <taxon>Rhabditida</taxon>
        <taxon>Tylenchina</taxon>
        <taxon>Tylenchomorpha</taxon>
        <taxon>Tylenchoidea</taxon>
        <taxon>Meloidogynidae</taxon>
        <taxon>Meloidogyninae</taxon>
        <taxon>Meloidogyne</taxon>
    </lineage>
</organism>
<dbReference type="EMBL" id="CAJEWN010000217">
    <property type="protein sequence ID" value="CAD2173423.1"/>
    <property type="molecule type" value="Genomic_DNA"/>
</dbReference>
<dbReference type="AlphaFoldDB" id="A0A6V7VEY6"/>
<dbReference type="OrthoDB" id="5849609at2759"/>
<evidence type="ECO:0000313" key="1">
    <source>
        <dbReference type="EMBL" id="CAD2173423.1"/>
    </source>
</evidence>
<protein>
    <submittedName>
        <fullName evidence="1">Uncharacterized protein</fullName>
    </submittedName>
</protein>
<dbReference type="Proteomes" id="UP000580250">
    <property type="component" value="Unassembled WGS sequence"/>
</dbReference>
<reference evidence="1 2" key="1">
    <citation type="submission" date="2020-08" db="EMBL/GenBank/DDBJ databases">
        <authorList>
            <person name="Koutsovoulos G."/>
            <person name="Danchin GJ E."/>
        </authorList>
    </citation>
    <scope>NUCLEOTIDE SEQUENCE [LARGE SCALE GENOMIC DNA]</scope>
</reference>
<proteinExistence type="predicted"/>